<dbReference type="SMART" id="SM00220">
    <property type="entry name" value="S_TKc"/>
    <property type="match status" value="1"/>
</dbReference>
<evidence type="ECO:0000256" key="1">
    <source>
        <dbReference type="ARBA" id="ARBA00012513"/>
    </source>
</evidence>
<dbReference type="InterPro" id="IPR011009">
    <property type="entry name" value="Kinase-like_dom_sf"/>
</dbReference>
<proteinExistence type="inferred from homology"/>
<dbReference type="PATRIC" id="fig|570277.3.peg.1749"/>
<dbReference type="GO" id="GO:0017148">
    <property type="term" value="P:negative regulation of translation"/>
    <property type="evidence" value="ECO:0007669"/>
    <property type="project" value="UniProtKB-KW"/>
</dbReference>
<keyword evidence="3" id="KW-0808">Transferase</keyword>
<dbReference type="GO" id="GO:0005737">
    <property type="term" value="C:cytoplasm"/>
    <property type="evidence" value="ECO:0007669"/>
    <property type="project" value="TreeGrafter"/>
</dbReference>
<dbReference type="PANTHER" id="PTHR11042">
    <property type="entry name" value="EUKARYOTIC TRANSLATION INITIATION FACTOR 2-ALPHA KINASE EIF2-ALPHA KINASE -RELATED"/>
    <property type="match status" value="1"/>
</dbReference>
<keyword evidence="6" id="KW-0067">ATP-binding</keyword>
<comment type="catalytic activity">
    <reaction evidence="9">
        <text>L-threonyl-[protein] + ATP = O-phospho-L-threonyl-[protein] + ADP + H(+)</text>
        <dbReference type="Rhea" id="RHEA:46608"/>
        <dbReference type="Rhea" id="RHEA-COMP:11060"/>
        <dbReference type="Rhea" id="RHEA-COMP:11605"/>
        <dbReference type="ChEBI" id="CHEBI:15378"/>
        <dbReference type="ChEBI" id="CHEBI:30013"/>
        <dbReference type="ChEBI" id="CHEBI:30616"/>
        <dbReference type="ChEBI" id="CHEBI:61977"/>
        <dbReference type="ChEBI" id="CHEBI:456216"/>
        <dbReference type="EC" id="2.7.11.1"/>
    </reaction>
    <physiologicalReaction direction="left-to-right" evidence="9">
        <dbReference type="Rhea" id="RHEA:46609"/>
    </physiologicalReaction>
</comment>
<dbReference type="InterPro" id="IPR000719">
    <property type="entry name" value="Prot_kinase_dom"/>
</dbReference>
<dbReference type="InterPro" id="IPR008271">
    <property type="entry name" value="Ser/Thr_kinase_AS"/>
</dbReference>
<dbReference type="RefSeq" id="WP_034874229.1">
    <property type="nucleotide sequence ID" value="NZ_CP013251.1"/>
</dbReference>
<dbReference type="EC" id="2.7.11.1" evidence="1"/>
<reference evidence="13 14" key="1">
    <citation type="journal article" date="2016" name="Front. Microbiol.">
        <title>Genomic Insight into the Host-Endosymbiont Relationship of Endozoicomonas montiporae CL-33(T) with its Coral Host.</title>
        <authorList>
            <person name="Ding J.-Y."/>
            <person name="Shiu J.-H."/>
            <person name="Chen W.-M."/>
            <person name="Chiang Y.-R."/>
            <person name="Tang S.-L."/>
        </authorList>
    </citation>
    <scope>NUCLEOTIDE SEQUENCE [LARGE SCALE GENOMIC DNA]</scope>
    <source>
        <strain evidence="13 14">CL-33</strain>
    </source>
</reference>
<dbReference type="EMBL" id="CP013251">
    <property type="protein sequence ID" value="AMO55774.1"/>
    <property type="molecule type" value="Genomic_DNA"/>
</dbReference>
<evidence type="ECO:0000256" key="10">
    <source>
        <dbReference type="ARBA" id="ARBA00048977"/>
    </source>
</evidence>
<feature type="compositionally biased region" description="Low complexity" evidence="11">
    <location>
        <begin position="68"/>
        <end position="79"/>
    </location>
</feature>
<evidence type="ECO:0000256" key="8">
    <source>
        <dbReference type="ARBA" id="ARBA00037982"/>
    </source>
</evidence>
<dbReference type="GO" id="GO:0005524">
    <property type="term" value="F:ATP binding"/>
    <property type="evidence" value="ECO:0007669"/>
    <property type="project" value="UniProtKB-KW"/>
</dbReference>
<dbReference type="PROSITE" id="PS00108">
    <property type="entry name" value="PROTEIN_KINASE_ST"/>
    <property type="match status" value="1"/>
</dbReference>
<evidence type="ECO:0000259" key="12">
    <source>
        <dbReference type="PROSITE" id="PS50011"/>
    </source>
</evidence>
<sequence>MNVSNVMSFTTGRHDEKFVAQCSSSETSDQTSSDSDTTETSSTDNKSDTSVSKVKSEKTIGLAEPCESQNSGSSNNQLNRTPGFFESRLRDKPFSQFDSNDVNALFGLDGEDDSFVLTGTKVPGLPMPAETPGKVHLIPFERGKKLDEISPGVLHRLKGLQKLGEGSFGRVYFVDKTVKGVENGALKQFLAGQEGFSERQHRQAAREVFTHIEFDHPNIVKAMAYHVCQESVMLLMEALSGDLEQFVMNSKGELLLVNLLGILEGIFCGVEYLHKDCKLLHGDLKLKNILLDNQGKAKITDFGFASRIDKPRTLASEPPCFYMAPELTSQQREHMSEKTEIFCLGIIALQLLENEVLFHAWVNQSHLRESDFSYSPGLFKAYQDYFNKADSAELDKVNGKPVITSVVDAKEIASKYRTDQGVSKKHLEEFIQKMVLQCMSHSPEDRLTLSEAKDFLMQFIKQYQEGSATKKHKTRGASDIPAKKKLF</sequence>
<evidence type="ECO:0000256" key="7">
    <source>
        <dbReference type="ARBA" id="ARBA00023193"/>
    </source>
</evidence>
<evidence type="ECO:0000313" key="14">
    <source>
        <dbReference type="Proteomes" id="UP000071065"/>
    </source>
</evidence>
<dbReference type="GO" id="GO:0006950">
    <property type="term" value="P:response to stress"/>
    <property type="evidence" value="ECO:0007669"/>
    <property type="project" value="UniProtKB-ARBA"/>
</dbReference>
<protein>
    <recommendedName>
        <fullName evidence="1">non-specific serine/threonine protein kinase</fullName>
        <ecNumber evidence="1">2.7.11.1</ecNumber>
    </recommendedName>
</protein>
<evidence type="ECO:0000256" key="11">
    <source>
        <dbReference type="SAM" id="MobiDB-lite"/>
    </source>
</evidence>
<comment type="catalytic activity">
    <reaction evidence="10">
        <text>L-seryl-[protein] + ATP = O-phospho-L-seryl-[protein] + ADP + H(+)</text>
        <dbReference type="Rhea" id="RHEA:17989"/>
        <dbReference type="Rhea" id="RHEA-COMP:9863"/>
        <dbReference type="Rhea" id="RHEA-COMP:11604"/>
        <dbReference type="ChEBI" id="CHEBI:15378"/>
        <dbReference type="ChEBI" id="CHEBI:29999"/>
        <dbReference type="ChEBI" id="CHEBI:30616"/>
        <dbReference type="ChEBI" id="CHEBI:83421"/>
        <dbReference type="ChEBI" id="CHEBI:456216"/>
        <dbReference type="EC" id="2.7.11.1"/>
    </reaction>
    <physiologicalReaction direction="left-to-right" evidence="10">
        <dbReference type="Rhea" id="RHEA:17990"/>
    </physiologicalReaction>
</comment>
<comment type="similarity">
    <text evidence="8">Belongs to the protein kinase superfamily. Ser/Thr protein kinase family. GCN2 subfamily.</text>
</comment>
<evidence type="ECO:0000256" key="3">
    <source>
        <dbReference type="ARBA" id="ARBA00022679"/>
    </source>
</evidence>
<evidence type="ECO:0000313" key="13">
    <source>
        <dbReference type="EMBL" id="AMO55774.1"/>
    </source>
</evidence>
<feature type="region of interest" description="Disordered" evidence="11">
    <location>
        <begin position="15"/>
        <end position="83"/>
    </location>
</feature>
<evidence type="ECO:0000256" key="5">
    <source>
        <dbReference type="ARBA" id="ARBA00022777"/>
    </source>
</evidence>
<dbReference type="STRING" id="570277.EZMO1_1618"/>
<dbReference type="Pfam" id="PF00069">
    <property type="entry name" value="Pkinase"/>
    <property type="match status" value="1"/>
</dbReference>
<accession>A0A142BAJ8</accession>
<gene>
    <name evidence="13" type="ORF">EZMO1_1618</name>
</gene>
<organism evidence="13 14">
    <name type="scientific">Endozoicomonas montiporae CL-33</name>
    <dbReference type="NCBI Taxonomy" id="570277"/>
    <lineage>
        <taxon>Bacteria</taxon>
        <taxon>Pseudomonadati</taxon>
        <taxon>Pseudomonadota</taxon>
        <taxon>Gammaproteobacteria</taxon>
        <taxon>Oceanospirillales</taxon>
        <taxon>Endozoicomonadaceae</taxon>
        <taxon>Endozoicomonas</taxon>
    </lineage>
</organism>
<evidence type="ECO:0000256" key="6">
    <source>
        <dbReference type="ARBA" id="ARBA00022840"/>
    </source>
</evidence>
<dbReference type="AlphaFoldDB" id="A0A142BAJ8"/>
<dbReference type="SUPFAM" id="SSF56112">
    <property type="entry name" value="Protein kinase-like (PK-like)"/>
    <property type="match status" value="1"/>
</dbReference>
<dbReference type="PANTHER" id="PTHR11042:SF160">
    <property type="entry name" value="EUKARYOTIC TRANSLATION INITIATION FACTOR 2-ALPHA KINASE 1"/>
    <property type="match status" value="1"/>
</dbReference>
<dbReference type="Gene3D" id="1.10.510.10">
    <property type="entry name" value="Transferase(Phosphotransferase) domain 1"/>
    <property type="match status" value="1"/>
</dbReference>
<keyword evidence="5 13" id="KW-0418">Kinase</keyword>
<name>A0A142BAJ8_9GAMM</name>
<dbReference type="KEGG" id="emp:EZMO1_1618"/>
<feature type="region of interest" description="Disordered" evidence="11">
    <location>
        <begin position="467"/>
        <end position="487"/>
    </location>
</feature>
<dbReference type="OrthoDB" id="9801841at2"/>
<evidence type="ECO:0000256" key="4">
    <source>
        <dbReference type="ARBA" id="ARBA00022741"/>
    </source>
</evidence>
<feature type="domain" description="Protein kinase" evidence="12">
    <location>
        <begin position="157"/>
        <end position="460"/>
    </location>
</feature>
<dbReference type="PROSITE" id="PS50011">
    <property type="entry name" value="PROTEIN_KINASE_DOM"/>
    <property type="match status" value="1"/>
</dbReference>
<dbReference type="Proteomes" id="UP000071065">
    <property type="component" value="Chromosome"/>
</dbReference>
<keyword evidence="7" id="KW-0652">Protein synthesis inhibitor</keyword>
<feature type="compositionally biased region" description="Low complexity" evidence="11">
    <location>
        <begin position="23"/>
        <end position="52"/>
    </location>
</feature>
<evidence type="ECO:0000256" key="2">
    <source>
        <dbReference type="ARBA" id="ARBA00022527"/>
    </source>
</evidence>
<evidence type="ECO:0000256" key="9">
    <source>
        <dbReference type="ARBA" id="ARBA00048659"/>
    </source>
</evidence>
<keyword evidence="2 13" id="KW-0723">Serine/threonine-protein kinase</keyword>
<dbReference type="InterPro" id="IPR050339">
    <property type="entry name" value="CC_SR_Kinase"/>
</dbReference>
<dbReference type="CDD" id="cd00180">
    <property type="entry name" value="PKc"/>
    <property type="match status" value="1"/>
</dbReference>
<dbReference type="GO" id="GO:0006796">
    <property type="term" value="P:phosphate-containing compound metabolic process"/>
    <property type="evidence" value="ECO:0007669"/>
    <property type="project" value="UniProtKB-ARBA"/>
</dbReference>
<dbReference type="Gene3D" id="3.30.200.20">
    <property type="entry name" value="Phosphorylase Kinase, domain 1"/>
    <property type="match status" value="1"/>
</dbReference>
<dbReference type="GO" id="GO:0004674">
    <property type="term" value="F:protein serine/threonine kinase activity"/>
    <property type="evidence" value="ECO:0007669"/>
    <property type="project" value="UniProtKB-KW"/>
</dbReference>
<keyword evidence="4" id="KW-0547">Nucleotide-binding</keyword>